<dbReference type="OrthoDB" id="80937at2"/>
<protein>
    <submittedName>
        <fullName evidence="1">Toxin-antitoxin system, antitoxin component, Xre family</fullName>
    </submittedName>
</protein>
<reference evidence="1 2" key="1">
    <citation type="submission" date="2019-07" db="EMBL/GenBank/DDBJ databases">
        <title>Complete Genome Sequence of Leptotrichia hofstadii Strain JCM16775.</title>
        <authorList>
            <person name="Watanabe S."/>
            <person name="Cui L."/>
        </authorList>
    </citation>
    <scope>NUCLEOTIDE SEQUENCE [LARGE SCALE GENOMIC DNA]</scope>
    <source>
        <strain evidence="1 2">JCM16775</strain>
    </source>
</reference>
<gene>
    <name evidence="1" type="ORF">JCM16775_0705</name>
</gene>
<accession>A0A510JFF7</accession>
<dbReference type="EMBL" id="AP019823">
    <property type="protein sequence ID" value="BBM37998.1"/>
    <property type="molecule type" value="Genomic_DNA"/>
</dbReference>
<dbReference type="KEGG" id="lhf:JCM16775_0705"/>
<name>A0A510JFF7_9FUSO</name>
<keyword evidence="2" id="KW-1185">Reference proteome</keyword>
<dbReference type="AlphaFoldDB" id="A0A510JFF7"/>
<evidence type="ECO:0000313" key="2">
    <source>
        <dbReference type="Proteomes" id="UP000321892"/>
    </source>
</evidence>
<evidence type="ECO:0000313" key="1">
    <source>
        <dbReference type="EMBL" id="BBM37998.1"/>
    </source>
</evidence>
<proteinExistence type="predicted"/>
<dbReference type="Proteomes" id="UP000321892">
    <property type="component" value="Chromosome"/>
</dbReference>
<dbReference type="RefSeq" id="WP_026745655.1">
    <property type="nucleotide sequence ID" value="NZ_AP019823.1"/>
</dbReference>
<sequence length="66" mass="7786">MNKKLLRSKMALNDDNNQSLARKLKITKGSISNKINGFNSFKISEMNFIRQDYKLSDREFIEIFIE</sequence>
<organism evidence="1 2">
    <name type="scientific">Leptotrichia hofstadii</name>
    <dbReference type="NCBI Taxonomy" id="157688"/>
    <lineage>
        <taxon>Bacteria</taxon>
        <taxon>Fusobacteriati</taxon>
        <taxon>Fusobacteriota</taxon>
        <taxon>Fusobacteriia</taxon>
        <taxon>Fusobacteriales</taxon>
        <taxon>Leptotrichiaceae</taxon>
        <taxon>Leptotrichia</taxon>
    </lineage>
</organism>